<name>A0A7J8ATJ6_RHIFE</name>
<comment type="caution">
    <text evidence="2">The sequence shown here is derived from an EMBL/GenBank/DDBJ whole genome shotgun (WGS) entry which is preliminary data.</text>
</comment>
<evidence type="ECO:0000313" key="2">
    <source>
        <dbReference type="EMBL" id="KAF6389863.1"/>
    </source>
</evidence>
<sequence length="342" mass="39254">MNPSSKAPVTGVRKSNNPVLSSAAPTQKSNNPRLGKGCKVRLSNNIQTKAVPPTREDISALTIQRAWVSHLNKTTFRLLKQTICAAEHCVTHEIVKKVSPLEADLVKDPSMKCKVKFRFGGETFPPFIVFKIFLHTEGRGYKYFSGKNMLKPSSKAAVDAYTIMGRKKFHDQIMEDEHLFRKFKITDELDIVTRKDYIQYSKLLDETPASSGGRNNCWRILDLKNIPATMIMYDIVDYAESGVISNRLQKEMKYLSQRPRTEEMRQDQLRIVSEVRHSSSPSICQPLHRPYQQQTQIKHLGRRSKQAQMKVEKMRKAYKMAKEINASVGTEPQEQQVQRNNR</sequence>
<dbReference type="Proteomes" id="UP000585614">
    <property type="component" value="Unassembled WGS sequence"/>
</dbReference>
<reference evidence="2 3" key="1">
    <citation type="journal article" date="2020" name="Nature">
        <title>Six reference-quality genomes reveal evolution of bat adaptations.</title>
        <authorList>
            <person name="Jebb D."/>
            <person name="Huang Z."/>
            <person name="Pippel M."/>
            <person name="Hughes G.M."/>
            <person name="Lavrichenko K."/>
            <person name="Devanna P."/>
            <person name="Winkler S."/>
            <person name="Jermiin L.S."/>
            <person name="Skirmuntt E.C."/>
            <person name="Katzourakis A."/>
            <person name="Burkitt-Gray L."/>
            <person name="Ray D.A."/>
            <person name="Sullivan K.A.M."/>
            <person name="Roscito J.G."/>
            <person name="Kirilenko B.M."/>
            <person name="Davalos L.M."/>
            <person name="Corthals A.P."/>
            <person name="Power M.L."/>
            <person name="Jones G."/>
            <person name="Ransome R.D."/>
            <person name="Dechmann D.K.N."/>
            <person name="Locatelli A.G."/>
            <person name="Puechmaille S.J."/>
            <person name="Fedrigo O."/>
            <person name="Jarvis E.D."/>
            <person name="Hiller M."/>
            <person name="Vernes S.C."/>
            <person name="Myers E.W."/>
            <person name="Teeling E.C."/>
        </authorList>
    </citation>
    <scope>NUCLEOTIDE SEQUENCE [LARGE SCALE GENOMIC DNA]</scope>
    <source>
        <strain evidence="2">MRhiFer1</strain>
        <tissue evidence="2">Lung</tissue>
    </source>
</reference>
<accession>A0A7J8ATJ6</accession>
<dbReference type="AlphaFoldDB" id="A0A7J8ATJ6"/>
<evidence type="ECO:0000256" key="1">
    <source>
        <dbReference type="SAM" id="MobiDB-lite"/>
    </source>
</evidence>
<dbReference type="PANTHER" id="PTHR33504">
    <property type="entry name" value="NADH DEHYDROGENASE (UBIQUINONE) 1 BETA SUBCOMPLEX, 4"/>
    <property type="match status" value="1"/>
</dbReference>
<dbReference type="EMBL" id="JACAGC010000001">
    <property type="protein sequence ID" value="KAF6389863.1"/>
    <property type="molecule type" value="Genomic_DNA"/>
</dbReference>
<feature type="compositionally biased region" description="Polar residues" evidence="1">
    <location>
        <begin position="1"/>
        <end position="32"/>
    </location>
</feature>
<evidence type="ECO:0000313" key="3">
    <source>
        <dbReference type="Proteomes" id="UP000585614"/>
    </source>
</evidence>
<gene>
    <name evidence="2" type="ORF">mRhiFer1_003553</name>
</gene>
<proteinExistence type="predicted"/>
<organism evidence="2 3">
    <name type="scientific">Rhinolophus ferrumequinum</name>
    <name type="common">Greater horseshoe bat</name>
    <dbReference type="NCBI Taxonomy" id="59479"/>
    <lineage>
        <taxon>Eukaryota</taxon>
        <taxon>Metazoa</taxon>
        <taxon>Chordata</taxon>
        <taxon>Craniata</taxon>
        <taxon>Vertebrata</taxon>
        <taxon>Euteleostomi</taxon>
        <taxon>Mammalia</taxon>
        <taxon>Eutheria</taxon>
        <taxon>Laurasiatheria</taxon>
        <taxon>Chiroptera</taxon>
        <taxon>Yinpterochiroptera</taxon>
        <taxon>Rhinolophoidea</taxon>
        <taxon>Rhinolophidae</taxon>
        <taxon>Rhinolophinae</taxon>
        <taxon>Rhinolophus</taxon>
    </lineage>
</organism>
<feature type="region of interest" description="Disordered" evidence="1">
    <location>
        <begin position="1"/>
        <end position="38"/>
    </location>
</feature>
<protein>
    <submittedName>
        <fullName evidence="2">Uncharacterized protein</fullName>
    </submittedName>
</protein>
<dbReference type="PANTHER" id="PTHR33504:SF1">
    <property type="entry name" value="FAMILY WITH SEQUENCE SIMILARITY 90, MEMBER A1B"/>
    <property type="match status" value="1"/>
</dbReference>